<dbReference type="Gene3D" id="3.30.70.1880">
    <property type="entry name" value="Protein of unknown function DUF881"/>
    <property type="match status" value="1"/>
</dbReference>
<dbReference type="PANTHER" id="PTHR37313">
    <property type="entry name" value="UPF0749 PROTEIN RV1825"/>
    <property type="match status" value="1"/>
</dbReference>
<sequence>MKNNEASIFIFIASIFVGILISSSITFGNTKKTVYLNSKQYQDVYRNRSKLISDINDLREQYFDVKKKIDDFIKTTNDVSETNKQMKDELTLYRMALGNVDIEGEGIELTLNDSGGEFTGTVKGYNDVGEMLHDYDIRYVLNALKSAGAEAISVNGQRVLSNSEIYCNAEFILINGVKTGAPFNIKAIGDEDKLKSYMLADGNYLNYLEMRSHNNIKFKLSTNSDIKIFSSNNNIRYKDMNSK</sequence>
<dbReference type="Pfam" id="PF05949">
    <property type="entry name" value="DUF881"/>
    <property type="match status" value="1"/>
</dbReference>
<gene>
    <name evidence="3" type="ORF">ACJDT4_14325</name>
</gene>
<evidence type="ECO:0000256" key="2">
    <source>
        <dbReference type="SAM" id="Phobius"/>
    </source>
</evidence>
<organism evidence="3 4">
    <name type="scientific">Clostridium neuense</name>
    <dbReference type="NCBI Taxonomy" id="1728934"/>
    <lineage>
        <taxon>Bacteria</taxon>
        <taxon>Bacillati</taxon>
        <taxon>Bacillota</taxon>
        <taxon>Clostridia</taxon>
        <taxon>Eubacteriales</taxon>
        <taxon>Clostridiaceae</taxon>
        <taxon>Clostridium</taxon>
    </lineage>
</organism>
<comment type="caution">
    <text evidence="3">The sequence shown here is derived from an EMBL/GenBank/DDBJ whole genome shotgun (WGS) entry which is preliminary data.</text>
</comment>
<comment type="similarity">
    <text evidence="1">Belongs to the UPF0749 family.</text>
</comment>
<keyword evidence="2" id="KW-1133">Transmembrane helix</keyword>
<dbReference type="EMBL" id="JBJIAA010000011">
    <property type="protein sequence ID" value="MFL0251595.1"/>
    <property type="molecule type" value="Genomic_DNA"/>
</dbReference>
<keyword evidence="4" id="KW-1185">Reference proteome</keyword>
<dbReference type="PANTHER" id="PTHR37313:SF2">
    <property type="entry name" value="UPF0749 PROTEIN YLXX"/>
    <property type="match status" value="1"/>
</dbReference>
<feature type="transmembrane region" description="Helical" evidence="2">
    <location>
        <begin position="6"/>
        <end position="27"/>
    </location>
</feature>
<name>A0ABW8THS4_9CLOT</name>
<evidence type="ECO:0000313" key="4">
    <source>
        <dbReference type="Proteomes" id="UP001623592"/>
    </source>
</evidence>
<reference evidence="3 4" key="1">
    <citation type="submission" date="2024-11" db="EMBL/GenBank/DDBJ databases">
        <authorList>
            <person name="Heng Y.C."/>
            <person name="Lim A.C.H."/>
            <person name="Lee J.K.Y."/>
            <person name="Kittelmann S."/>
        </authorList>
    </citation>
    <scope>NUCLEOTIDE SEQUENCE [LARGE SCALE GENOMIC DNA]</scope>
    <source>
        <strain evidence="3 4">WILCCON 0114</strain>
    </source>
</reference>
<accession>A0ABW8THS4</accession>
<dbReference type="InterPro" id="IPR010273">
    <property type="entry name" value="DUF881"/>
</dbReference>
<keyword evidence="2" id="KW-0812">Transmembrane</keyword>
<keyword evidence="2" id="KW-0472">Membrane</keyword>
<protein>
    <submittedName>
        <fullName evidence="3">DUF881 domain-containing protein</fullName>
    </submittedName>
</protein>
<dbReference type="RefSeq" id="WP_406788247.1">
    <property type="nucleotide sequence ID" value="NZ_JBJIAA010000011.1"/>
</dbReference>
<proteinExistence type="inferred from homology"/>
<dbReference type="Proteomes" id="UP001623592">
    <property type="component" value="Unassembled WGS sequence"/>
</dbReference>
<evidence type="ECO:0000256" key="1">
    <source>
        <dbReference type="ARBA" id="ARBA00009108"/>
    </source>
</evidence>
<evidence type="ECO:0000313" key="3">
    <source>
        <dbReference type="EMBL" id="MFL0251595.1"/>
    </source>
</evidence>